<comment type="caution">
    <text evidence="1">The sequence shown here is derived from an EMBL/GenBank/DDBJ whole genome shotgun (WGS) entry which is preliminary data.</text>
</comment>
<name>A0A9J5WN09_SOLCO</name>
<protein>
    <submittedName>
        <fullName evidence="1">Uncharacterized protein</fullName>
    </submittedName>
</protein>
<evidence type="ECO:0000313" key="2">
    <source>
        <dbReference type="Proteomes" id="UP000824120"/>
    </source>
</evidence>
<dbReference type="EMBL" id="JACXVP010000011">
    <property type="protein sequence ID" value="KAG5576424.1"/>
    <property type="molecule type" value="Genomic_DNA"/>
</dbReference>
<gene>
    <name evidence="1" type="ORF">H5410_056558</name>
</gene>
<organism evidence="1 2">
    <name type="scientific">Solanum commersonii</name>
    <name type="common">Commerson's wild potato</name>
    <name type="synonym">Commerson's nightshade</name>
    <dbReference type="NCBI Taxonomy" id="4109"/>
    <lineage>
        <taxon>Eukaryota</taxon>
        <taxon>Viridiplantae</taxon>
        <taxon>Streptophyta</taxon>
        <taxon>Embryophyta</taxon>
        <taxon>Tracheophyta</taxon>
        <taxon>Spermatophyta</taxon>
        <taxon>Magnoliopsida</taxon>
        <taxon>eudicotyledons</taxon>
        <taxon>Gunneridae</taxon>
        <taxon>Pentapetalae</taxon>
        <taxon>asterids</taxon>
        <taxon>lamiids</taxon>
        <taxon>Solanales</taxon>
        <taxon>Solanaceae</taxon>
        <taxon>Solanoideae</taxon>
        <taxon>Solaneae</taxon>
        <taxon>Solanum</taxon>
    </lineage>
</organism>
<sequence>MTSEIWITKRSMDYSIQKLKIWGVYPLWSPFNLTMARFACQDQPAPYLSTQKSAKWWIYPLRGSFDHRNGLVYPSGPTSSIVKKSVSAKDPWTIAYENWQNRGLTRSRDHLTLKMGRSPNDPWTIVHKNRQNERFTHYGAFLTLTISWFTRRDEPTP</sequence>
<dbReference type="AlphaFoldDB" id="A0A9J5WN09"/>
<keyword evidence="2" id="KW-1185">Reference proteome</keyword>
<proteinExistence type="predicted"/>
<dbReference type="Proteomes" id="UP000824120">
    <property type="component" value="Chromosome 11"/>
</dbReference>
<evidence type="ECO:0000313" key="1">
    <source>
        <dbReference type="EMBL" id="KAG5576424.1"/>
    </source>
</evidence>
<accession>A0A9J5WN09</accession>
<reference evidence="1 2" key="1">
    <citation type="submission" date="2020-09" db="EMBL/GenBank/DDBJ databases">
        <title>De no assembly of potato wild relative species, Solanum commersonii.</title>
        <authorList>
            <person name="Cho K."/>
        </authorList>
    </citation>
    <scope>NUCLEOTIDE SEQUENCE [LARGE SCALE GENOMIC DNA]</scope>
    <source>
        <strain evidence="1">LZ3.2</strain>
        <tissue evidence="1">Leaf</tissue>
    </source>
</reference>